<dbReference type="Pfam" id="PF00990">
    <property type="entry name" value="GGDEF"/>
    <property type="match status" value="1"/>
</dbReference>
<keyword evidence="3" id="KW-1133">Transmembrane helix</keyword>
<gene>
    <name evidence="5" type="ordered locus">TREAZ_2193</name>
</gene>
<dbReference type="InterPro" id="IPR050469">
    <property type="entry name" value="Diguanylate_Cyclase"/>
</dbReference>
<comment type="catalytic activity">
    <reaction evidence="2">
        <text>2 GTP = 3',3'-c-di-GMP + 2 diphosphate</text>
        <dbReference type="Rhea" id="RHEA:24898"/>
        <dbReference type="ChEBI" id="CHEBI:33019"/>
        <dbReference type="ChEBI" id="CHEBI:37565"/>
        <dbReference type="ChEBI" id="CHEBI:58805"/>
        <dbReference type="EC" id="2.7.7.65"/>
    </reaction>
</comment>
<feature type="transmembrane region" description="Helical" evidence="3">
    <location>
        <begin position="145"/>
        <end position="164"/>
    </location>
</feature>
<protein>
    <recommendedName>
        <fullName evidence="1">diguanylate cyclase</fullName>
        <ecNumber evidence="1">2.7.7.65</ecNumber>
    </recommendedName>
</protein>
<feature type="transmembrane region" description="Helical" evidence="3">
    <location>
        <begin position="6"/>
        <end position="25"/>
    </location>
</feature>
<feature type="transmembrane region" description="Helical" evidence="3">
    <location>
        <begin position="70"/>
        <end position="96"/>
    </location>
</feature>
<feature type="transmembrane region" description="Helical" evidence="3">
    <location>
        <begin position="176"/>
        <end position="195"/>
    </location>
</feature>
<dbReference type="EMBL" id="CP001841">
    <property type="protein sequence ID" value="AEF83016.1"/>
    <property type="molecule type" value="Genomic_DNA"/>
</dbReference>
<feature type="transmembrane region" description="Helical" evidence="3">
    <location>
        <begin position="37"/>
        <end position="58"/>
    </location>
</feature>
<accession>F5Y8R3</accession>
<keyword evidence="6" id="KW-1185">Reference proteome</keyword>
<dbReference type="Gene3D" id="3.30.70.270">
    <property type="match status" value="1"/>
</dbReference>
<proteinExistence type="predicted"/>
<feature type="domain" description="GGDEF" evidence="4">
    <location>
        <begin position="250"/>
        <end position="382"/>
    </location>
</feature>
<dbReference type="NCBIfam" id="TIGR00254">
    <property type="entry name" value="GGDEF"/>
    <property type="match status" value="1"/>
</dbReference>
<organism evidence="5 6">
    <name type="scientific">Leadbettera azotonutricia (strain ATCC BAA-888 / DSM 13862 / ZAS-9)</name>
    <name type="common">Treponema azotonutricium</name>
    <dbReference type="NCBI Taxonomy" id="545695"/>
    <lineage>
        <taxon>Bacteria</taxon>
        <taxon>Pseudomonadati</taxon>
        <taxon>Spirochaetota</taxon>
        <taxon>Spirochaetia</taxon>
        <taxon>Spirochaetales</taxon>
        <taxon>Breznakiellaceae</taxon>
        <taxon>Leadbettera</taxon>
    </lineage>
</organism>
<keyword evidence="3" id="KW-0812">Transmembrane</keyword>
<dbReference type="STRING" id="545695.TREAZ_2193"/>
<evidence type="ECO:0000256" key="3">
    <source>
        <dbReference type="SAM" id="Phobius"/>
    </source>
</evidence>
<evidence type="ECO:0000313" key="6">
    <source>
        <dbReference type="Proteomes" id="UP000009222"/>
    </source>
</evidence>
<dbReference type="eggNOG" id="COG2199">
    <property type="taxonomic scope" value="Bacteria"/>
</dbReference>
<dbReference type="GO" id="GO:0052621">
    <property type="term" value="F:diguanylate cyclase activity"/>
    <property type="evidence" value="ECO:0007669"/>
    <property type="project" value="UniProtKB-EC"/>
</dbReference>
<feature type="transmembrane region" description="Helical" evidence="3">
    <location>
        <begin position="108"/>
        <end position="125"/>
    </location>
</feature>
<dbReference type="CDD" id="cd01949">
    <property type="entry name" value="GGDEF"/>
    <property type="match status" value="1"/>
</dbReference>
<dbReference type="EC" id="2.7.7.65" evidence="1"/>
<dbReference type="PANTHER" id="PTHR45138">
    <property type="entry name" value="REGULATORY COMPONENTS OF SENSORY TRANSDUCTION SYSTEM"/>
    <property type="match status" value="1"/>
</dbReference>
<dbReference type="InParanoid" id="F5Y8R3"/>
<dbReference type="OrthoDB" id="9779586at2"/>
<feature type="transmembrane region" description="Helical" evidence="3">
    <location>
        <begin position="201"/>
        <end position="218"/>
    </location>
</feature>
<dbReference type="InterPro" id="IPR043128">
    <property type="entry name" value="Rev_trsase/Diguanyl_cyclase"/>
</dbReference>
<dbReference type="InterPro" id="IPR000160">
    <property type="entry name" value="GGDEF_dom"/>
</dbReference>
<dbReference type="Proteomes" id="UP000009222">
    <property type="component" value="Chromosome"/>
</dbReference>
<dbReference type="HOGENOM" id="CLU_058778_1_0_12"/>
<dbReference type="AlphaFoldDB" id="F5Y8R3"/>
<reference evidence="6" key="1">
    <citation type="submission" date="2009-12" db="EMBL/GenBank/DDBJ databases">
        <title>Complete sequence of Treponema azotonutricium strain ZAS-9.</title>
        <authorList>
            <person name="Tetu S.G."/>
            <person name="Matson E."/>
            <person name="Ren Q."/>
            <person name="Seshadri R."/>
            <person name="Elbourne L."/>
            <person name="Hassan K.A."/>
            <person name="Durkin A."/>
            <person name="Radune D."/>
            <person name="Mohamoud Y."/>
            <person name="Shay R."/>
            <person name="Jin S."/>
            <person name="Zhang X."/>
            <person name="Lucey K."/>
            <person name="Ballor N.R."/>
            <person name="Ottesen E."/>
            <person name="Rosenthal R."/>
            <person name="Allen A."/>
            <person name="Leadbetter J.R."/>
            <person name="Paulsen I.T."/>
        </authorList>
    </citation>
    <scope>NUCLEOTIDE SEQUENCE [LARGE SCALE GENOMIC DNA]</scope>
    <source>
        <strain evidence="6">ATCC BAA-888 / DSM 13862 / ZAS-9</strain>
    </source>
</reference>
<evidence type="ECO:0000259" key="4">
    <source>
        <dbReference type="PROSITE" id="PS50887"/>
    </source>
</evidence>
<dbReference type="PROSITE" id="PS50887">
    <property type="entry name" value="GGDEF"/>
    <property type="match status" value="1"/>
</dbReference>
<evidence type="ECO:0000256" key="2">
    <source>
        <dbReference type="ARBA" id="ARBA00034247"/>
    </source>
</evidence>
<dbReference type="PANTHER" id="PTHR45138:SF9">
    <property type="entry name" value="DIGUANYLATE CYCLASE DGCM-RELATED"/>
    <property type="match status" value="1"/>
</dbReference>
<dbReference type="KEGG" id="taz:TREAZ_2193"/>
<evidence type="ECO:0000313" key="5">
    <source>
        <dbReference type="EMBL" id="AEF83016.1"/>
    </source>
</evidence>
<dbReference type="SMART" id="SM00267">
    <property type="entry name" value="GGDEF"/>
    <property type="match status" value="1"/>
</dbReference>
<name>F5Y8R3_LEAAZ</name>
<dbReference type="InterPro" id="IPR029787">
    <property type="entry name" value="Nucleotide_cyclase"/>
</dbReference>
<keyword evidence="3" id="KW-0472">Membrane</keyword>
<evidence type="ECO:0000256" key="1">
    <source>
        <dbReference type="ARBA" id="ARBA00012528"/>
    </source>
</evidence>
<dbReference type="SUPFAM" id="SSF55073">
    <property type="entry name" value="Nucleotide cyclase"/>
    <property type="match status" value="1"/>
</dbReference>
<sequence length="382" mass="44249">MHVSQALNYILGSWLVLLLIYADYARKYNTDNYQRSLFFKMLLCAFISMNCDLVYFLLEGLPGKGLTTFFYILNTIYYIFQILLYYYILIFVDFLAFRSSSRVKNLTYIAWIVTAVHIVLLVINYKTHFYFYIDEESNIFVHGSLYIIHMIIAYSPIALVVFNIVVSSKVFKKNQFVLLALFIFLICLGSNIDLIIGTSFLIWPCFTASILYAYFFIVRTDTGIDSLTGIGNRFAFNEFIDKLSRQSARESYSIAMIDLDHFKQINDTLGHAEGDNALRDMAAIIKGCIRHSDFAARYGGDEFVIAVPAAYDIGRLMERIQLAMDTQNEKHSRPYTIEMSCGYDVYTTGVDKSINEFINRIDTLMYQQKEERRRQNGLRTAR</sequence>
<reference evidence="5 6" key="2">
    <citation type="journal article" date="2011" name="ISME J.">
        <title>RNA-seq reveals cooperative metabolic interactions between two termite-gut spirochete species in co-culture.</title>
        <authorList>
            <person name="Rosenthal A.Z."/>
            <person name="Matson E.G."/>
            <person name="Eldar A."/>
            <person name="Leadbetter J.R."/>
        </authorList>
    </citation>
    <scope>NUCLEOTIDE SEQUENCE [LARGE SCALE GENOMIC DNA]</scope>
    <source>
        <strain evidence="6">ATCC BAA-888 / DSM 13862 / ZAS-9</strain>
    </source>
</reference>